<keyword evidence="1" id="KW-0378">Hydrolase</keyword>
<accession>A0A5C4JFE4</accession>
<dbReference type="OrthoDB" id="4935951at2"/>
<feature type="domain" description="PPM-type phosphatase" evidence="2">
    <location>
        <begin position="172"/>
        <end position="389"/>
    </location>
</feature>
<dbReference type="Proteomes" id="UP000309174">
    <property type="component" value="Unassembled WGS sequence"/>
</dbReference>
<dbReference type="SMART" id="SM00331">
    <property type="entry name" value="PP2C_SIG"/>
    <property type="match status" value="1"/>
</dbReference>
<proteinExistence type="predicted"/>
<gene>
    <name evidence="3" type="ORF">ETD83_09545</name>
</gene>
<keyword evidence="4" id="KW-1185">Reference proteome</keyword>
<comment type="caution">
    <text evidence="3">The sequence shown here is derived from an EMBL/GenBank/DDBJ whole genome shotgun (WGS) entry which is preliminary data.</text>
</comment>
<dbReference type="AlphaFoldDB" id="A0A5C4JFE4"/>
<protein>
    <submittedName>
        <fullName evidence="3">Serine/threonine-protein phosphatase</fullName>
    </submittedName>
</protein>
<organism evidence="3 4">
    <name type="scientific">Actinomadura soli</name>
    <dbReference type="NCBI Taxonomy" id="2508997"/>
    <lineage>
        <taxon>Bacteria</taxon>
        <taxon>Bacillati</taxon>
        <taxon>Actinomycetota</taxon>
        <taxon>Actinomycetes</taxon>
        <taxon>Streptosporangiales</taxon>
        <taxon>Thermomonosporaceae</taxon>
        <taxon>Actinomadura</taxon>
    </lineage>
</organism>
<sequence>MLRELVAASHMMSMEQLPGAVARHAADAGLHDALIYMADLQQTVLRLLTGKGDDAGQDPGPEPAELKIDGTIAGRAFQTVEPVTGQVFDDGTCHYWLPILDGTERIGVLRTTIRQDDDRAKDDAEYLAGLVALMIVSKGPYSDSLSRLVRTREMTVSAEMQWRLLPPMTFANDQVVIGAALEPAYKLGGDTFDYALAGNTVHLAIFDAMGHDTTAGLTSSLAIAACRNSRLHGANLVETGRAIEEVLLDQDGDGRFVTALLMELELRSGVVSWVSHGHPAPVVIRAGRWVTTLECRPGAPLGTGLGVDPELCSEQLQPGDRVLLYTDGIVEARDPDKREFGLERFTDFIIKREADGLPVPETLRRLVRSILEHHAGRLADDATVLLLEWHGPEETKDPMAPMRQT</sequence>
<evidence type="ECO:0000313" key="3">
    <source>
        <dbReference type="EMBL" id="TMR03836.1"/>
    </source>
</evidence>
<evidence type="ECO:0000313" key="4">
    <source>
        <dbReference type="Proteomes" id="UP000309174"/>
    </source>
</evidence>
<name>A0A5C4JFE4_9ACTN</name>
<dbReference type="Pfam" id="PF07228">
    <property type="entry name" value="SpoIIE"/>
    <property type="match status" value="1"/>
</dbReference>
<dbReference type="InterPro" id="IPR036457">
    <property type="entry name" value="PPM-type-like_dom_sf"/>
</dbReference>
<dbReference type="PANTHER" id="PTHR43156:SF2">
    <property type="entry name" value="STAGE II SPORULATION PROTEIN E"/>
    <property type="match status" value="1"/>
</dbReference>
<evidence type="ECO:0000259" key="2">
    <source>
        <dbReference type="SMART" id="SM00331"/>
    </source>
</evidence>
<dbReference type="PANTHER" id="PTHR43156">
    <property type="entry name" value="STAGE II SPORULATION PROTEIN E-RELATED"/>
    <property type="match status" value="1"/>
</dbReference>
<dbReference type="EMBL" id="VCKW01000035">
    <property type="protein sequence ID" value="TMR03836.1"/>
    <property type="molecule type" value="Genomic_DNA"/>
</dbReference>
<dbReference type="SUPFAM" id="SSF81606">
    <property type="entry name" value="PP2C-like"/>
    <property type="match status" value="1"/>
</dbReference>
<dbReference type="InterPro" id="IPR052016">
    <property type="entry name" value="Bact_Sigma-Reg"/>
</dbReference>
<dbReference type="Gene3D" id="3.60.40.10">
    <property type="entry name" value="PPM-type phosphatase domain"/>
    <property type="match status" value="1"/>
</dbReference>
<dbReference type="InterPro" id="IPR001932">
    <property type="entry name" value="PPM-type_phosphatase-like_dom"/>
</dbReference>
<evidence type="ECO:0000256" key="1">
    <source>
        <dbReference type="ARBA" id="ARBA00022801"/>
    </source>
</evidence>
<reference evidence="3 4" key="1">
    <citation type="submission" date="2019-05" db="EMBL/GenBank/DDBJ databases">
        <title>Draft genome sequence of Actinomadura sp. 14C53.</title>
        <authorList>
            <person name="Saricaoglu S."/>
            <person name="Isik K."/>
        </authorList>
    </citation>
    <scope>NUCLEOTIDE SEQUENCE [LARGE SCALE GENOMIC DNA]</scope>
    <source>
        <strain evidence="3 4">14C53</strain>
    </source>
</reference>
<dbReference type="GO" id="GO:0016791">
    <property type="term" value="F:phosphatase activity"/>
    <property type="evidence" value="ECO:0007669"/>
    <property type="project" value="TreeGrafter"/>
</dbReference>
<dbReference type="RefSeq" id="WP_138644706.1">
    <property type="nucleotide sequence ID" value="NZ_VCKW01000035.1"/>
</dbReference>